<dbReference type="Gene3D" id="2.40.240.20">
    <property type="entry name" value="Hypothetical PUA domain-like, domain 1"/>
    <property type="match status" value="1"/>
</dbReference>
<evidence type="ECO:0000256" key="3">
    <source>
        <dbReference type="ARBA" id="ARBA00022490"/>
    </source>
</evidence>
<name>A0A6G6GJ77_9FLAO</name>
<organism evidence="13 14">
    <name type="scientific">Rasiella rasia</name>
    <dbReference type="NCBI Taxonomy" id="2744027"/>
    <lineage>
        <taxon>Bacteria</taxon>
        <taxon>Pseudomonadati</taxon>
        <taxon>Bacteroidota</taxon>
        <taxon>Flavobacteriia</taxon>
        <taxon>Flavobacteriales</taxon>
        <taxon>Flavobacteriaceae</taxon>
        <taxon>Rasiella</taxon>
    </lineage>
</organism>
<dbReference type="InterPro" id="IPR046886">
    <property type="entry name" value="RsmE_MTase_dom"/>
</dbReference>
<evidence type="ECO:0000256" key="6">
    <source>
        <dbReference type="ARBA" id="ARBA00022679"/>
    </source>
</evidence>
<reference evidence="13 14" key="1">
    <citation type="submission" date="2020-02" db="EMBL/GenBank/DDBJ databases">
        <title>Complete genome sequence of Flavobacteriaceae bacterium.</title>
        <authorList>
            <person name="Kim S.-J."/>
            <person name="Kim Y.-S."/>
            <person name="Kim K.-H."/>
        </authorList>
    </citation>
    <scope>NUCLEOTIDE SEQUENCE [LARGE SCALE GENOMIC DNA]</scope>
    <source>
        <strain evidence="13 14">RR4-40</strain>
    </source>
</reference>
<evidence type="ECO:0000256" key="4">
    <source>
        <dbReference type="ARBA" id="ARBA00022552"/>
    </source>
</evidence>
<keyword evidence="5 10" id="KW-0489">Methyltransferase</keyword>
<dbReference type="Gene3D" id="3.40.1280.10">
    <property type="match status" value="1"/>
</dbReference>
<keyword evidence="3 10" id="KW-0963">Cytoplasm</keyword>
<dbReference type="SUPFAM" id="SSF75217">
    <property type="entry name" value="alpha/beta knot"/>
    <property type="match status" value="1"/>
</dbReference>
<dbReference type="SUPFAM" id="SSF88697">
    <property type="entry name" value="PUA domain-like"/>
    <property type="match status" value="1"/>
</dbReference>
<evidence type="ECO:0000256" key="1">
    <source>
        <dbReference type="ARBA" id="ARBA00004496"/>
    </source>
</evidence>
<comment type="similarity">
    <text evidence="2 10">Belongs to the RNA methyltransferase RsmE family.</text>
</comment>
<proteinExistence type="inferred from homology"/>
<dbReference type="GO" id="GO:0005737">
    <property type="term" value="C:cytoplasm"/>
    <property type="evidence" value="ECO:0007669"/>
    <property type="project" value="UniProtKB-SubCell"/>
</dbReference>
<dbReference type="AlphaFoldDB" id="A0A6G6GJ77"/>
<sequence>MNLFYHPNSKPTDTEISFDKEESRHIGKVLRKQVGDILHTTNGNGSIFEAKLEVVTPKTCLASVLNVINYDAVPYNIHLAVAPTKLNDRYEWFLEKATEIGVSEITPIICDHSERKVIKSERYEKILQSAMKQSLKAYVPKLNAATPFSEFILKHANDEGIRCIAHCEETNKHSLKDILLPKTTVLICIGPEGDFSSSEIDKALQHNFTPVHLGNSRLRTETAAVVACHSVAFINET</sequence>
<dbReference type="GO" id="GO:0070042">
    <property type="term" value="F:rRNA (uridine-N3-)-methyltransferase activity"/>
    <property type="evidence" value="ECO:0007669"/>
    <property type="project" value="TreeGrafter"/>
</dbReference>
<keyword evidence="14" id="KW-1185">Reference proteome</keyword>
<dbReference type="NCBIfam" id="TIGR00046">
    <property type="entry name" value="RsmE family RNA methyltransferase"/>
    <property type="match status" value="1"/>
</dbReference>
<keyword evidence="4 10" id="KW-0698">rRNA processing</keyword>
<comment type="subcellular location">
    <subcellularLocation>
        <location evidence="1 10">Cytoplasm</location>
    </subcellularLocation>
</comment>
<evidence type="ECO:0000259" key="12">
    <source>
        <dbReference type="Pfam" id="PF20260"/>
    </source>
</evidence>
<dbReference type="KEGG" id="mgel:G5B37_02515"/>
<dbReference type="PANTHER" id="PTHR30027:SF3">
    <property type="entry name" value="16S RRNA (URACIL(1498)-N(3))-METHYLTRANSFERASE"/>
    <property type="match status" value="1"/>
</dbReference>
<dbReference type="InterPro" id="IPR006700">
    <property type="entry name" value="RsmE"/>
</dbReference>
<dbReference type="NCBIfam" id="NF008702">
    <property type="entry name" value="PRK11713.6-1"/>
    <property type="match status" value="1"/>
</dbReference>
<evidence type="ECO:0000313" key="13">
    <source>
        <dbReference type="EMBL" id="QIE58473.1"/>
    </source>
</evidence>
<dbReference type="Pfam" id="PF20260">
    <property type="entry name" value="PUA_4"/>
    <property type="match status" value="1"/>
</dbReference>
<feature type="domain" description="Ribosomal RNA small subunit methyltransferase E methyltransferase" evidence="11">
    <location>
        <begin position="74"/>
        <end position="230"/>
    </location>
</feature>
<dbReference type="EC" id="2.1.1.193" evidence="10"/>
<dbReference type="InterPro" id="IPR046887">
    <property type="entry name" value="RsmE_PUA-like"/>
</dbReference>
<evidence type="ECO:0000256" key="5">
    <source>
        <dbReference type="ARBA" id="ARBA00022603"/>
    </source>
</evidence>
<evidence type="ECO:0000256" key="2">
    <source>
        <dbReference type="ARBA" id="ARBA00005528"/>
    </source>
</evidence>
<evidence type="ECO:0000256" key="9">
    <source>
        <dbReference type="ARBA" id="ARBA00047944"/>
    </source>
</evidence>
<evidence type="ECO:0000256" key="10">
    <source>
        <dbReference type="PIRNR" id="PIRNR015601"/>
    </source>
</evidence>
<dbReference type="InterPro" id="IPR029026">
    <property type="entry name" value="tRNA_m1G_MTases_N"/>
</dbReference>
<accession>A0A6G6GJ77</accession>
<evidence type="ECO:0000259" key="11">
    <source>
        <dbReference type="Pfam" id="PF04452"/>
    </source>
</evidence>
<comment type="catalytic activity">
    <reaction evidence="9 10">
        <text>uridine(1498) in 16S rRNA + S-adenosyl-L-methionine = N(3)-methyluridine(1498) in 16S rRNA + S-adenosyl-L-homocysteine + H(+)</text>
        <dbReference type="Rhea" id="RHEA:42920"/>
        <dbReference type="Rhea" id="RHEA-COMP:10283"/>
        <dbReference type="Rhea" id="RHEA-COMP:10284"/>
        <dbReference type="ChEBI" id="CHEBI:15378"/>
        <dbReference type="ChEBI" id="CHEBI:57856"/>
        <dbReference type="ChEBI" id="CHEBI:59789"/>
        <dbReference type="ChEBI" id="CHEBI:65315"/>
        <dbReference type="ChEBI" id="CHEBI:74502"/>
        <dbReference type="EC" id="2.1.1.193"/>
    </reaction>
</comment>
<dbReference type="PIRSF" id="PIRSF015601">
    <property type="entry name" value="MTase_slr0722"/>
    <property type="match status" value="1"/>
</dbReference>
<keyword evidence="6 10" id="KW-0808">Transferase</keyword>
<protein>
    <recommendedName>
        <fullName evidence="10">Ribosomal RNA small subunit methyltransferase E</fullName>
        <ecNumber evidence="10">2.1.1.193</ecNumber>
    </recommendedName>
</protein>
<comment type="function">
    <text evidence="8 10">Specifically methylates the N3 position of the uracil ring of uridine 1498 (m3U1498) in 16S rRNA. Acts on the fully assembled 30S ribosomal subunit.</text>
</comment>
<dbReference type="InterPro" id="IPR015947">
    <property type="entry name" value="PUA-like_sf"/>
</dbReference>
<evidence type="ECO:0000313" key="14">
    <source>
        <dbReference type="Proteomes" id="UP000505306"/>
    </source>
</evidence>
<dbReference type="GO" id="GO:0070475">
    <property type="term" value="P:rRNA base methylation"/>
    <property type="evidence" value="ECO:0007669"/>
    <property type="project" value="TreeGrafter"/>
</dbReference>
<dbReference type="PANTHER" id="PTHR30027">
    <property type="entry name" value="RIBOSOMAL RNA SMALL SUBUNIT METHYLTRANSFERASE E"/>
    <property type="match status" value="1"/>
</dbReference>
<evidence type="ECO:0000256" key="7">
    <source>
        <dbReference type="ARBA" id="ARBA00022691"/>
    </source>
</evidence>
<dbReference type="Proteomes" id="UP000505306">
    <property type="component" value="Chromosome"/>
</dbReference>
<evidence type="ECO:0000256" key="8">
    <source>
        <dbReference type="ARBA" id="ARBA00025699"/>
    </source>
</evidence>
<keyword evidence="7 10" id="KW-0949">S-adenosyl-L-methionine</keyword>
<gene>
    <name evidence="13" type="ORF">G5B37_02515</name>
</gene>
<dbReference type="RefSeq" id="WP_164678479.1">
    <property type="nucleotide sequence ID" value="NZ_CP049057.1"/>
</dbReference>
<dbReference type="Pfam" id="PF04452">
    <property type="entry name" value="Methyltrans_RNA"/>
    <property type="match status" value="1"/>
</dbReference>
<dbReference type="InterPro" id="IPR029028">
    <property type="entry name" value="Alpha/beta_knot_MTases"/>
</dbReference>
<dbReference type="CDD" id="cd18084">
    <property type="entry name" value="RsmE-like"/>
    <property type="match status" value="1"/>
</dbReference>
<dbReference type="EMBL" id="CP049057">
    <property type="protein sequence ID" value="QIE58473.1"/>
    <property type="molecule type" value="Genomic_DNA"/>
</dbReference>
<feature type="domain" description="Ribosomal RNA small subunit methyltransferase E PUA-like" evidence="12">
    <location>
        <begin position="18"/>
        <end position="64"/>
    </location>
</feature>